<organism evidence="2 3">
    <name type="scientific">Chryseosolibacter indicus</name>
    <dbReference type="NCBI Taxonomy" id="2782351"/>
    <lineage>
        <taxon>Bacteria</taxon>
        <taxon>Pseudomonadati</taxon>
        <taxon>Bacteroidota</taxon>
        <taxon>Cytophagia</taxon>
        <taxon>Cytophagales</taxon>
        <taxon>Chryseotaleaceae</taxon>
        <taxon>Chryseosolibacter</taxon>
    </lineage>
</organism>
<dbReference type="Proteomes" id="UP000772618">
    <property type="component" value="Unassembled WGS sequence"/>
</dbReference>
<dbReference type="Pfam" id="PF11138">
    <property type="entry name" value="DUF2911"/>
    <property type="match status" value="1"/>
</dbReference>
<accession>A0ABS5VLY6</accession>
<reference evidence="2 3" key="1">
    <citation type="submission" date="2021-05" db="EMBL/GenBank/DDBJ databases">
        <title>A Polyphasic approach of four new species of the genus Ohtaekwangia: Ohtaekwangia histidinii sp. nov., Ohtaekwangia cretensis sp. nov., Ohtaekwangia indiensis sp. nov., Ohtaekwangia reichenbachii sp. nov. from diverse environment.</title>
        <authorList>
            <person name="Octaviana S."/>
        </authorList>
    </citation>
    <scope>NUCLEOTIDE SEQUENCE [LARGE SCALE GENOMIC DNA]</scope>
    <source>
        <strain evidence="2 3">PWU20</strain>
    </source>
</reference>
<dbReference type="SUPFAM" id="SSF48452">
    <property type="entry name" value="TPR-like"/>
    <property type="match status" value="1"/>
</dbReference>
<dbReference type="InterPro" id="IPR021314">
    <property type="entry name" value="DUF2911"/>
</dbReference>
<gene>
    <name evidence="2" type="ORF">KK060_04205</name>
</gene>
<name>A0ABS5VLY6_9BACT</name>
<feature type="chain" id="PRO_5047369295" evidence="1">
    <location>
        <begin position="20"/>
        <end position="374"/>
    </location>
</feature>
<comment type="caution">
    <text evidence="2">The sequence shown here is derived from an EMBL/GenBank/DDBJ whole genome shotgun (WGS) entry which is preliminary data.</text>
</comment>
<dbReference type="EMBL" id="JAHESD010000005">
    <property type="protein sequence ID" value="MBT1702468.1"/>
    <property type="molecule type" value="Genomic_DNA"/>
</dbReference>
<sequence>MKIILSVYLTMLVGFSSIAQGLTQPPSGGNQKASVTQWIGPVSVTINYSSPDVHAPNGDDRKGHIWGELVHYGFIDQGFGPSKAAPWRAGANENTTITFSHDVKINGKDLKAGTYGLFLDVEKDNPWTWIFSNNFNSWGSYYYDPKEDALRVETNTEEAPYTEFLTYGFDTRALTKATAFLQWENKRVPMTIEVPHINEIYVSTMRNELRGNLGFDYRNLMTAAQFCVQNNINLEEALLWANKAISEPFIGQEEFNTLQTKAMVLDAMNRTAEAEATMKQAVNHPTASVQAVHQYGRMLLTQGKNEKAMEVFKLNRQRHPEDKFTTFVGLARGYTAVGDKRNAIKNWELAIKNLPEDQKPNLRLYEGELKKLKG</sequence>
<keyword evidence="1" id="KW-0732">Signal</keyword>
<evidence type="ECO:0000256" key="1">
    <source>
        <dbReference type="SAM" id="SignalP"/>
    </source>
</evidence>
<evidence type="ECO:0000313" key="3">
    <source>
        <dbReference type="Proteomes" id="UP000772618"/>
    </source>
</evidence>
<protein>
    <submittedName>
        <fullName evidence="2">Tetratricopeptide repeat protein</fullName>
    </submittedName>
</protein>
<dbReference type="InterPro" id="IPR011990">
    <property type="entry name" value="TPR-like_helical_dom_sf"/>
</dbReference>
<keyword evidence="3" id="KW-1185">Reference proteome</keyword>
<dbReference type="Gene3D" id="1.25.40.10">
    <property type="entry name" value="Tetratricopeptide repeat domain"/>
    <property type="match status" value="1"/>
</dbReference>
<proteinExistence type="predicted"/>
<feature type="signal peptide" evidence="1">
    <location>
        <begin position="1"/>
        <end position="19"/>
    </location>
</feature>
<dbReference type="RefSeq" id="WP_254152428.1">
    <property type="nucleotide sequence ID" value="NZ_JAHESD010000005.1"/>
</dbReference>
<evidence type="ECO:0000313" key="2">
    <source>
        <dbReference type="EMBL" id="MBT1702468.1"/>
    </source>
</evidence>